<dbReference type="PRINTS" id="PR00038">
    <property type="entry name" value="HTHLUXR"/>
</dbReference>
<dbReference type="InterPro" id="IPR001789">
    <property type="entry name" value="Sig_transdc_resp-reg_receiver"/>
</dbReference>
<evidence type="ECO:0000256" key="3">
    <source>
        <dbReference type="PROSITE-ProRule" id="PRU00169"/>
    </source>
</evidence>
<evidence type="ECO:0000313" key="6">
    <source>
        <dbReference type="EMBL" id="NGO37932.1"/>
    </source>
</evidence>
<dbReference type="SUPFAM" id="SSF46894">
    <property type="entry name" value="C-terminal effector domain of the bipartite response regulators"/>
    <property type="match status" value="1"/>
</dbReference>
<name>A0A6M1RT19_9BACT</name>
<dbReference type="SMART" id="SM00421">
    <property type="entry name" value="HTH_LUXR"/>
    <property type="match status" value="1"/>
</dbReference>
<evidence type="ECO:0000256" key="1">
    <source>
        <dbReference type="ARBA" id="ARBA00022553"/>
    </source>
</evidence>
<dbReference type="CDD" id="cd06170">
    <property type="entry name" value="LuxR_C_like"/>
    <property type="match status" value="1"/>
</dbReference>
<dbReference type="SUPFAM" id="SSF52172">
    <property type="entry name" value="CheY-like"/>
    <property type="match status" value="1"/>
</dbReference>
<dbReference type="PANTHER" id="PTHR43214:SF43">
    <property type="entry name" value="TWO-COMPONENT RESPONSE REGULATOR"/>
    <property type="match status" value="1"/>
</dbReference>
<feature type="modified residue" description="4-aspartylphosphate" evidence="3">
    <location>
        <position position="58"/>
    </location>
</feature>
<feature type="domain" description="Response regulatory" evidence="5">
    <location>
        <begin position="7"/>
        <end position="123"/>
    </location>
</feature>
<dbReference type="PROSITE" id="PS50043">
    <property type="entry name" value="HTH_LUXR_2"/>
    <property type="match status" value="1"/>
</dbReference>
<dbReference type="InterPro" id="IPR000792">
    <property type="entry name" value="Tscrpt_reg_LuxR_C"/>
</dbReference>
<organism evidence="6 7">
    <name type="scientific">Limisphaera ngatamarikiensis</name>
    <dbReference type="NCBI Taxonomy" id="1324935"/>
    <lineage>
        <taxon>Bacteria</taxon>
        <taxon>Pseudomonadati</taxon>
        <taxon>Verrucomicrobiota</taxon>
        <taxon>Verrucomicrobiia</taxon>
        <taxon>Limisphaerales</taxon>
        <taxon>Limisphaeraceae</taxon>
        <taxon>Limisphaera</taxon>
    </lineage>
</organism>
<evidence type="ECO:0000313" key="7">
    <source>
        <dbReference type="Proteomes" id="UP000477311"/>
    </source>
</evidence>
<evidence type="ECO:0000259" key="4">
    <source>
        <dbReference type="PROSITE" id="PS50043"/>
    </source>
</evidence>
<gene>
    <name evidence="6" type="ORF">G4L39_00735</name>
</gene>
<protein>
    <submittedName>
        <fullName evidence="6">Response regulator transcription factor</fullName>
    </submittedName>
</protein>
<keyword evidence="1 3" id="KW-0597">Phosphoprotein</keyword>
<proteinExistence type="predicted"/>
<dbReference type="Gene3D" id="3.40.50.2300">
    <property type="match status" value="1"/>
</dbReference>
<dbReference type="GO" id="GO:0003677">
    <property type="term" value="F:DNA binding"/>
    <property type="evidence" value="ECO:0007669"/>
    <property type="project" value="UniProtKB-KW"/>
</dbReference>
<evidence type="ECO:0000259" key="5">
    <source>
        <dbReference type="PROSITE" id="PS50110"/>
    </source>
</evidence>
<dbReference type="InterPro" id="IPR058245">
    <property type="entry name" value="NreC/VraR/RcsB-like_REC"/>
</dbReference>
<keyword evidence="7" id="KW-1185">Reference proteome</keyword>
<reference evidence="6 7" key="1">
    <citation type="submission" date="2020-02" db="EMBL/GenBank/DDBJ databases">
        <title>Draft genome sequence of Limisphaera ngatamarikiensis NGM72.4T, a thermophilic Verrucomicrobia grouped in subdivision 3.</title>
        <authorList>
            <person name="Carere C.R."/>
            <person name="Steen J."/>
            <person name="Hugenholtz P."/>
            <person name="Stott M.B."/>
        </authorList>
    </citation>
    <scope>NUCLEOTIDE SEQUENCE [LARGE SCALE GENOMIC DNA]</scope>
    <source>
        <strain evidence="6 7">NGM72.4</strain>
    </source>
</reference>
<dbReference type="InterPro" id="IPR016032">
    <property type="entry name" value="Sig_transdc_resp-reg_C-effctor"/>
</dbReference>
<dbReference type="EMBL" id="JAAKYA010000006">
    <property type="protein sequence ID" value="NGO37932.1"/>
    <property type="molecule type" value="Genomic_DNA"/>
</dbReference>
<keyword evidence="2" id="KW-0238">DNA-binding</keyword>
<dbReference type="PANTHER" id="PTHR43214">
    <property type="entry name" value="TWO-COMPONENT RESPONSE REGULATOR"/>
    <property type="match status" value="1"/>
</dbReference>
<accession>A0A6M1RT19</accession>
<dbReference type="AlphaFoldDB" id="A0A6M1RT19"/>
<dbReference type="GO" id="GO:0000160">
    <property type="term" value="P:phosphorelay signal transduction system"/>
    <property type="evidence" value="ECO:0007669"/>
    <property type="project" value="InterPro"/>
</dbReference>
<dbReference type="Pfam" id="PF00072">
    <property type="entry name" value="Response_reg"/>
    <property type="match status" value="1"/>
</dbReference>
<comment type="caution">
    <text evidence="6">The sequence shown here is derived from an EMBL/GenBank/DDBJ whole genome shotgun (WGS) entry which is preliminary data.</text>
</comment>
<dbReference type="GO" id="GO:0006355">
    <property type="term" value="P:regulation of DNA-templated transcription"/>
    <property type="evidence" value="ECO:0007669"/>
    <property type="project" value="InterPro"/>
</dbReference>
<dbReference type="PROSITE" id="PS50110">
    <property type="entry name" value="RESPONSE_REGULATORY"/>
    <property type="match status" value="1"/>
</dbReference>
<dbReference type="RefSeq" id="WP_165105183.1">
    <property type="nucleotide sequence ID" value="NZ_JAAKYA010000006.1"/>
</dbReference>
<dbReference type="Pfam" id="PF00196">
    <property type="entry name" value="GerE"/>
    <property type="match status" value="1"/>
</dbReference>
<dbReference type="PROSITE" id="PS00622">
    <property type="entry name" value="HTH_LUXR_1"/>
    <property type="match status" value="1"/>
</dbReference>
<sequence>MGRVSIAVAIIEDDAPAREILAQWLRRAEGFRCVGEYESAETALRELPGVKPDVVLVDINLPGLNGIECVRRLKPQMPEAQFVMLTVYEDADHIFDALKAGATGYLLKQTTRQELLAAVRQVHSGGSPMTSNIARKVVQSFQQQPAGLSAGAVEAPETAELSPREREVLDLLARGYLYKEIADALSISLPTVNTYIRRIYEKLHVRSRWQAVARYAHWAPGAGGADRGSEGSGGRKN</sequence>
<dbReference type="InterPro" id="IPR039420">
    <property type="entry name" value="WalR-like"/>
</dbReference>
<dbReference type="CDD" id="cd17535">
    <property type="entry name" value="REC_NarL-like"/>
    <property type="match status" value="1"/>
</dbReference>
<dbReference type="SMART" id="SM00448">
    <property type="entry name" value="REC"/>
    <property type="match status" value="1"/>
</dbReference>
<dbReference type="InterPro" id="IPR011006">
    <property type="entry name" value="CheY-like_superfamily"/>
</dbReference>
<evidence type="ECO:0000256" key="2">
    <source>
        <dbReference type="ARBA" id="ARBA00023125"/>
    </source>
</evidence>
<feature type="domain" description="HTH luxR-type" evidence="4">
    <location>
        <begin position="154"/>
        <end position="221"/>
    </location>
</feature>
<dbReference type="Proteomes" id="UP000477311">
    <property type="component" value="Unassembled WGS sequence"/>
</dbReference>